<evidence type="ECO:0000313" key="3">
    <source>
        <dbReference type="EMBL" id="KAB1648025.1"/>
    </source>
</evidence>
<dbReference type="InterPro" id="IPR050570">
    <property type="entry name" value="Cell_wall_metabolism_enzyme"/>
</dbReference>
<dbReference type="EMBL" id="WBJY01000002">
    <property type="protein sequence ID" value="KAB1648025.1"/>
    <property type="molecule type" value="Genomic_DNA"/>
</dbReference>
<evidence type="ECO:0000313" key="4">
    <source>
        <dbReference type="Proteomes" id="UP000431744"/>
    </source>
</evidence>
<dbReference type="Gene3D" id="2.70.70.10">
    <property type="entry name" value="Glucose Permease (Domain IIA)"/>
    <property type="match status" value="1"/>
</dbReference>
<keyword evidence="1" id="KW-0732">Signal</keyword>
<gene>
    <name evidence="3" type="ORF">F8O04_09830</name>
</gene>
<dbReference type="CDD" id="cd12797">
    <property type="entry name" value="M23_peptidase"/>
    <property type="match status" value="1"/>
</dbReference>
<dbReference type="AlphaFoldDB" id="A0A6H9WPV4"/>
<dbReference type="GO" id="GO:0004222">
    <property type="term" value="F:metalloendopeptidase activity"/>
    <property type="evidence" value="ECO:0007669"/>
    <property type="project" value="TreeGrafter"/>
</dbReference>
<dbReference type="OrthoDB" id="5496837at2"/>
<organism evidence="3 4">
    <name type="scientific">Pseudoclavibacter endophyticus</name>
    <dbReference type="NCBI Taxonomy" id="1778590"/>
    <lineage>
        <taxon>Bacteria</taxon>
        <taxon>Bacillati</taxon>
        <taxon>Actinomycetota</taxon>
        <taxon>Actinomycetes</taxon>
        <taxon>Micrococcales</taxon>
        <taxon>Microbacteriaceae</taxon>
        <taxon>Pseudoclavibacter</taxon>
    </lineage>
</organism>
<feature type="domain" description="M23ase beta-sheet core" evidence="2">
    <location>
        <begin position="290"/>
        <end position="372"/>
    </location>
</feature>
<comment type="caution">
    <text evidence="3">The sequence shown here is derived from an EMBL/GenBank/DDBJ whole genome shotgun (WGS) entry which is preliminary data.</text>
</comment>
<dbReference type="PANTHER" id="PTHR21666:SF289">
    <property type="entry name" value="L-ALA--D-GLU ENDOPEPTIDASE"/>
    <property type="match status" value="1"/>
</dbReference>
<sequence>MRTGRGGRSREPLSRRIPRARTIATLLLVAALLTPVGVVMMVPLLMGTALGAGPGACRPAGVSAADVHHHQMTGARGGDRMVVHSTSGEAVPLDPAQLANAAAMVTAVRERGASDRAALVMLMTGLQESRLRNLANPGAVPESMNFPHDGVGDDHDSIGVLQQRPSMSWGTVAELMDPGYAARAFLGGPDGPNAGTPPGLLDLDAWEHDDPGVAAQRVQASAFPDAYEQWLGAAIEVLDRVGDAPGHCPRPATSGDGAYPLSEPAPITDGVGPRPCRVGGPGGCASSTWHPALDFGAACGVPVVAARPGTVTAASDYWVSVTTDDGTVISYLHMFASDVTVALGDVVEAGARLGAVGNAGPSTGCHLDFRVNTIATTDPDVGSLPHVGDASVAPGFVDPVAYMALYGVDLLTGETA</sequence>
<accession>A0A6H9WPV4</accession>
<dbReference type="Proteomes" id="UP000431744">
    <property type="component" value="Unassembled WGS sequence"/>
</dbReference>
<dbReference type="InterPro" id="IPR011055">
    <property type="entry name" value="Dup_hybrid_motif"/>
</dbReference>
<dbReference type="Pfam" id="PF01551">
    <property type="entry name" value="Peptidase_M23"/>
    <property type="match status" value="1"/>
</dbReference>
<protein>
    <submittedName>
        <fullName evidence="3">M23 family metallopeptidase</fullName>
    </submittedName>
</protein>
<reference evidence="3 4" key="1">
    <citation type="submission" date="2019-09" db="EMBL/GenBank/DDBJ databases">
        <title>Phylogeny of genus Pseudoclavibacter and closely related genus.</title>
        <authorList>
            <person name="Li Y."/>
        </authorList>
    </citation>
    <scope>NUCLEOTIDE SEQUENCE [LARGE SCALE GENOMIC DNA]</scope>
    <source>
        <strain evidence="3 4">EGI 60007</strain>
    </source>
</reference>
<evidence type="ECO:0000256" key="1">
    <source>
        <dbReference type="ARBA" id="ARBA00022729"/>
    </source>
</evidence>
<dbReference type="InterPro" id="IPR016047">
    <property type="entry name" value="M23ase_b-sheet_dom"/>
</dbReference>
<name>A0A6H9WPV4_9MICO</name>
<dbReference type="PANTHER" id="PTHR21666">
    <property type="entry name" value="PEPTIDASE-RELATED"/>
    <property type="match status" value="1"/>
</dbReference>
<evidence type="ECO:0000259" key="2">
    <source>
        <dbReference type="Pfam" id="PF01551"/>
    </source>
</evidence>
<dbReference type="RefSeq" id="WP_158029220.1">
    <property type="nucleotide sequence ID" value="NZ_BMHG01000001.1"/>
</dbReference>
<dbReference type="SUPFAM" id="SSF51261">
    <property type="entry name" value="Duplicated hybrid motif"/>
    <property type="match status" value="1"/>
</dbReference>
<keyword evidence="4" id="KW-1185">Reference proteome</keyword>
<proteinExistence type="predicted"/>